<reference evidence="1" key="2">
    <citation type="journal article" date="2015" name="Data Brief">
        <title>Shoot transcriptome of the giant reed, Arundo donax.</title>
        <authorList>
            <person name="Barrero R.A."/>
            <person name="Guerrero F.D."/>
            <person name="Moolhuijzen P."/>
            <person name="Goolsby J.A."/>
            <person name="Tidwell J."/>
            <person name="Bellgard S.E."/>
            <person name="Bellgard M.I."/>
        </authorList>
    </citation>
    <scope>NUCLEOTIDE SEQUENCE</scope>
    <source>
        <tissue evidence="1">Shoot tissue taken approximately 20 cm above the soil surface</tissue>
    </source>
</reference>
<accession>A0A0A9EIY5</accession>
<evidence type="ECO:0000313" key="1">
    <source>
        <dbReference type="EMBL" id="JAD96007.1"/>
    </source>
</evidence>
<name>A0A0A9EIY5_ARUDO</name>
<proteinExistence type="predicted"/>
<sequence length="69" mass="7953">MASNSPQQRRLLSTPICQIPLSILCWRKQWMLVLVQENCIFLFHFCCTIAQIYCLPSLKAAMRGVDPLL</sequence>
<organism evidence="1">
    <name type="scientific">Arundo donax</name>
    <name type="common">Giant reed</name>
    <name type="synonym">Donax arundinaceus</name>
    <dbReference type="NCBI Taxonomy" id="35708"/>
    <lineage>
        <taxon>Eukaryota</taxon>
        <taxon>Viridiplantae</taxon>
        <taxon>Streptophyta</taxon>
        <taxon>Embryophyta</taxon>
        <taxon>Tracheophyta</taxon>
        <taxon>Spermatophyta</taxon>
        <taxon>Magnoliopsida</taxon>
        <taxon>Liliopsida</taxon>
        <taxon>Poales</taxon>
        <taxon>Poaceae</taxon>
        <taxon>PACMAD clade</taxon>
        <taxon>Arundinoideae</taxon>
        <taxon>Arundineae</taxon>
        <taxon>Arundo</taxon>
    </lineage>
</organism>
<dbReference type="EMBL" id="GBRH01201888">
    <property type="protein sequence ID" value="JAD96007.1"/>
    <property type="molecule type" value="Transcribed_RNA"/>
</dbReference>
<protein>
    <submittedName>
        <fullName evidence="1">Uncharacterized protein</fullName>
    </submittedName>
</protein>
<dbReference type="AlphaFoldDB" id="A0A0A9EIY5"/>
<reference evidence="1" key="1">
    <citation type="submission" date="2014-09" db="EMBL/GenBank/DDBJ databases">
        <authorList>
            <person name="Magalhaes I.L.F."/>
            <person name="Oliveira U."/>
            <person name="Santos F.R."/>
            <person name="Vidigal T.H.D.A."/>
            <person name="Brescovit A.D."/>
            <person name="Santos A.J."/>
        </authorList>
    </citation>
    <scope>NUCLEOTIDE SEQUENCE</scope>
    <source>
        <tissue evidence="1">Shoot tissue taken approximately 20 cm above the soil surface</tissue>
    </source>
</reference>